<comment type="caution">
    <text evidence="2">The sequence shown here is derived from an EMBL/GenBank/DDBJ whole genome shotgun (WGS) entry which is preliminary data.</text>
</comment>
<proteinExistence type="predicted"/>
<protein>
    <submittedName>
        <fullName evidence="2">DUF3089 domain-containing protein</fullName>
    </submittedName>
</protein>
<keyword evidence="3" id="KW-1185">Reference proteome</keyword>
<dbReference type="Proteomes" id="UP001155128">
    <property type="component" value="Unassembled WGS sequence"/>
</dbReference>
<dbReference type="Gene3D" id="3.40.50.1820">
    <property type="entry name" value="alpha/beta hydrolase"/>
    <property type="match status" value="1"/>
</dbReference>
<keyword evidence="1" id="KW-0812">Transmembrane</keyword>
<keyword evidence="1" id="KW-0472">Membrane</keyword>
<organism evidence="2 3">
    <name type="scientific">Sphingomicrobium sediminis</name>
    <dbReference type="NCBI Taxonomy" id="2950949"/>
    <lineage>
        <taxon>Bacteria</taxon>
        <taxon>Pseudomonadati</taxon>
        <taxon>Pseudomonadota</taxon>
        <taxon>Alphaproteobacteria</taxon>
        <taxon>Sphingomonadales</taxon>
        <taxon>Sphingomonadaceae</taxon>
        <taxon>Sphingomicrobium</taxon>
    </lineage>
</organism>
<feature type="transmembrane region" description="Helical" evidence="1">
    <location>
        <begin position="6"/>
        <end position="27"/>
    </location>
</feature>
<dbReference type="SUPFAM" id="SSF53474">
    <property type="entry name" value="alpha/beta-Hydrolases"/>
    <property type="match status" value="1"/>
</dbReference>
<gene>
    <name evidence="2" type="ORF">NDO55_02520</name>
</gene>
<dbReference type="AlphaFoldDB" id="A0A9X2EEX1"/>
<reference evidence="2" key="1">
    <citation type="submission" date="2022-06" db="EMBL/GenBank/DDBJ databases">
        <title>Sphingomicrobium sedimins sp. nov., a marine bacterium isolated from tidal flat.</title>
        <authorList>
            <person name="Kim C.-H."/>
            <person name="Yoo Y."/>
            <person name="Kim J.-J."/>
        </authorList>
    </citation>
    <scope>NUCLEOTIDE SEQUENCE</scope>
    <source>
        <strain evidence="2">GRR-S6-50</strain>
    </source>
</reference>
<sequence length="395" mass="43493">MAARIFLYIIAGITLLIVGGAFIFYLYGDRVLAEQAMPKVEFTAPPPEEAPLYADIDSWWTRPDRSPNLADWEPEPAPVMQDTPMIAESGEATDEVAAPASTPAAPEMTRNRPVAVFFIHPTTYLKTDRWNAEMDLEGFERTRTELFVKSQASVFAELGRVWTPKYRQAAFGAFLSQEPDAQAALGVAYEDLQAAFDIFLEQNPVGPIIVAGHSQGGLHALHLLADYREQLAGRLLAAYVVGWPIDMEADLPATGLPACSTRNEAACLMSWLTFGDPPNAGLVLREWLTAEGYEGIERDRERLVCTNPLTGGEDREAMPIENPGLLIPEDDLESAVLLPGSVGARCERGLLLLNGEIPELGPYVLPGNNYHVYDYALFWGAIREDVAARFDAWPQ</sequence>
<dbReference type="InterPro" id="IPR021440">
    <property type="entry name" value="DUF3089"/>
</dbReference>
<evidence type="ECO:0000313" key="3">
    <source>
        <dbReference type="Proteomes" id="UP001155128"/>
    </source>
</evidence>
<evidence type="ECO:0000313" key="2">
    <source>
        <dbReference type="EMBL" id="MCM8556695.1"/>
    </source>
</evidence>
<dbReference type="InterPro" id="IPR029058">
    <property type="entry name" value="AB_hydrolase_fold"/>
</dbReference>
<dbReference type="RefSeq" id="WP_252112122.1">
    <property type="nucleotide sequence ID" value="NZ_JAMSHT010000001.1"/>
</dbReference>
<dbReference type="Pfam" id="PF11288">
    <property type="entry name" value="DUF3089"/>
    <property type="match status" value="1"/>
</dbReference>
<keyword evidence="1" id="KW-1133">Transmembrane helix</keyword>
<accession>A0A9X2EEX1</accession>
<evidence type="ECO:0000256" key="1">
    <source>
        <dbReference type="SAM" id="Phobius"/>
    </source>
</evidence>
<name>A0A9X2EEX1_9SPHN</name>
<dbReference type="EMBL" id="JAMSHT010000001">
    <property type="protein sequence ID" value="MCM8556695.1"/>
    <property type="molecule type" value="Genomic_DNA"/>
</dbReference>